<evidence type="ECO:0000256" key="2">
    <source>
        <dbReference type="ARBA" id="ARBA00004496"/>
    </source>
</evidence>
<comment type="subcellular location">
    <subcellularLocation>
        <location evidence="2">Cytoplasm</location>
    </subcellularLocation>
    <subcellularLocation>
        <location evidence="1">Nucleus</location>
    </subcellularLocation>
</comment>
<dbReference type="GO" id="GO:0005634">
    <property type="term" value="C:nucleus"/>
    <property type="evidence" value="ECO:0007669"/>
    <property type="project" value="UniProtKB-SubCell"/>
</dbReference>
<dbReference type="OrthoDB" id="424551at2759"/>
<dbReference type="GO" id="GO:0010485">
    <property type="term" value="F:histone H4 acetyltransferase activity"/>
    <property type="evidence" value="ECO:0007669"/>
    <property type="project" value="InterPro"/>
</dbReference>
<sequence>MRPSSLNKKTVKPSLQASYKYKSKISKGRRLNQSKKSKNVSINVLRANSNEEVLKPEILHNCEYLSKCQNLWKIESYSSLSLPKEVLSWAFELCKANVKKMYEETSGWDEEGKFNEMAHPAAKYIIIKEKDTNKLLAFSHFRFDVDYSEELHVIPEERSRGIGKFLLVILETLAITYKMEKVILTVFKSNTSAIKFYTKNGYEEDRTSPIGKSYVILSKYVFDGQYMKHCAEIIY</sequence>
<dbReference type="PANTHER" id="PTHR20531:SF1">
    <property type="entry name" value="N-ALPHA-ACETYLTRANSFERASE 40"/>
    <property type="match status" value="1"/>
</dbReference>
<dbReference type="InterPro" id="IPR039949">
    <property type="entry name" value="NAA40"/>
</dbReference>
<organism evidence="13 14">
    <name type="scientific">Armadillidium nasatum</name>
    <dbReference type="NCBI Taxonomy" id="96803"/>
    <lineage>
        <taxon>Eukaryota</taxon>
        <taxon>Metazoa</taxon>
        <taxon>Ecdysozoa</taxon>
        <taxon>Arthropoda</taxon>
        <taxon>Crustacea</taxon>
        <taxon>Multicrustacea</taxon>
        <taxon>Malacostraca</taxon>
        <taxon>Eumalacostraca</taxon>
        <taxon>Peracarida</taxon>
        <taxon>Isopoda</taxon>
        <taxon>Oniscidea</taxon>
        <taxon>Crinocheta</taxon>
        <taxon>Armadillidiidae</taxon>
        <taxon>Armadillidium</taxon>
    </lineage>
</organism>
<dbReference type="GO" id="GO:0043998">
    <property type="term" value="F:histone H2A acetyltransferase activity"/>
    <property type="evidence" value="ECO:0007669"/>
    <property type="project" value="InterPro"/>
</dbReference>
<evidence type="ECO:0000256" key="3">
    <source>
        <dbReference type="ARBA" id="ARBA00008870"/>
    </source>
</evidence>
<evidence type="ECO:0000256" key="4">
    <source>
        <dbReference type="ARBA" id="ARBA00012950"/>
    </source>
</evidence>
<dbReference type="Proteomes" id="UP000326759">
    <property type="component" value="Unassembled WGS sequence"/>
</dbReference>
<comment type="caution">
    <text evidence="13">The sequence shown here is derived from an EMBL/GenBank/DDBJ whole genome shotgun (WGS) entry which is preliminary data.</text>
</comment>
<comment type="catalytic activity">
    <reaction evidence="10">
        <text>N-terminal L-seryl-[histone H2A] + acetyl-CoA = N-terminal N(alpha)-acetyl-L-seryl-[histone H2A] + CoA + H(+)</text>
        <dbReference type="Rhea" id="RHEA:50600"/>
        <dbReference type="Rhea" id="RHEA-COMP:12742"/>
        <dbReference type="Rhea" id="RHEA-COMP:12744"/>
        <dbReference type="ChEBI" id="CHEBI:15378"/>
        <dbReference type="ChEBI" id="CHEBI:57287"/>
        <dbReference type="ChEBI" id="CHEBI:57288"/>
        <dbReference type="ChEBI" id="CHEBI:64738"/>
        <dbReference type="ChEBI" id="CHEBI:83690"/>
        <dbReference type="EC" id="2.3.1.257"/>
    </reaction>
</comment>
<dbReference type="SUPFAM" id="SSF55729">
    <property type="entry name" value="Acyl-CoA N-acyltransferases (Nat)"/>
    <property type="match status" value="1"/>
</dbReference>
<evidence type="ECO:0000313" key="13">
    <source>
        <dbReference type="EMBL" id="KAB7502613.1"/>
    </source>
</evidence>
<dbReference type="PROSITE" id="PS51186">
    <property type="entry name" value="GNAT"/>
    <property type="match status" value="1"/>
</dbReference>
<proteinExistence type="inferred from homology"/>
<feature type="domain" description="N-acetyltransferase" evidence="12">
    <location>
        <begin position="85"/>
        <end position="232"/>
    </location>
</feature>
<keyword evidence="7 13" id="KW-0808">Transferase</keyword>
<dbReference type="AlphaFoldDB" id="A0A5N5T7H7"/>
<keyword evidence="9" id="KW-0012">Acyltransferase</keyword>
<dbReference type="EC" id="2.3.1.257" evidence="4"/>
<evidence type="ECO:0000256" key="5">
    <source>
        <dbReference type="ARBA" id="ARBA00015043"/>
    </source>
</evidence>
<keyword evidence="14" id="KW-1185">Reference proteome</keyword>
<evidence type="ECO:0000256" key="8">
    <source>
        <dbReference type="ARBA" id="ARBA00023242"/>
    </source>
</evidence>
<evidence type="ECO:0000256" key="10">
    <source>
        <dbReference type="ARBA" id="ARBA00047821"/>
    </source>
</evidence>
<dbReference type="Gene3D" id="3.40.630.30">
    <property type="match status" value="1"/>
</dbReference>
<evidence type="ECO:0000256" key="1">
    <source>
        <dbReference type="ARBA" id="ARBA00004123"/>
    </source>
</evidence>
<evidence type="ECO:0000256" key="11">
    <source>
        <dbReference type="ARBA" id="ARBA00049524"/>
    </source>
</evidence>
<keyword evidence="6" id="KW-0963">Cytoplasm</keyword>
<name>A0A5N5T7H7_9CRUS</name>
<dbReference type="Pfam" id="PF00583">
    <property type="entry name" value="Acetyltransf_1"/>
    <property type="match status" value="1"/>
</dbReference>
<reference evidence="13 14" key="1">
    <citation type="journal article" date="2019" name="PLoS Biol.">
        <title>Sex chromosomes control vertical transmission of feminizing Wolbachia symbionts in an isopod.</title>
        <authorList>
            <person name="Becking T."/>
            <person name="Chebbi M.A."/>
            <person name="Giraud I."/>
            <person name="Moumen B."/>
            <person name="Laverre T."/>
            <person name="Caubet Y."/>
            <person name="Peccoud J."/>
            <person name="Gilbert C."/>
            <person name="Cordaux R."/>
        </authorList>
    </citation>
    <scope>NUCLEOTIDE SEQUENCE [LARGE SCALE GENOMIC DNA]</scope>
    <source>
        <strain evidence="13">ANa2</strain>
        <tissue evidence="13">Whole body excluding digestive tract and cuticle</tissue>
    </source>
</reference>
<dbReference type="GO" id="GO:0005737">
    <property type="term" value="C:cytoplasm"/>
    <property type="evidence" value="ECO:0007669"/>
    <property type="project" value="UniProtKB-SubCell"/>
</dbReference>
<evidence type="ECO:0000256" key="6">
    <source>
        <dbReference type="ARBA" id="ARBA00022490"/>
    </source>
</evidence>
<dbReference type="EMBL" id="SEYY01007134">
    <property type="protein sequence ID" value="KAB7502613.1"/>
    <property type="molecule type" value="Genomic_DNA"/>
</dbReference>
<protein>
    <recommendedName>
        <fullName evidence="5">N-alpha-acetyltransferase 40</fullName>
        <ecNumber evidence="4">2.3.1.257</ecNumber>
    </recommendedName>
</protein>
<comment type="catalytic activity">
    <reaction evidence="11">
        <text>N-terminal L-seryl-[histone H4] + acetyl-CoA = N-terminal N(alpha)-acetyl-L-seryl-[histone H4] + CoA + H(+)</text>
        <dbReference type="Rhea" id="RHEA:50596"/>
        <dbReference type="Rhea" id="RHEA-COMP:12740"/>
        <dbReference type="Rhea" id="RHEA-COMP:12743"/>
        <dbReference type="ChEBI" id="CHEBI:15378"/>
        <dbReference type="ChEBI" id="CHEBI:57287"/>
        <dbReference type="ChEBI" id="CHEBI:57288"/>
        <dbReference type="ChEBI" id="CHEBI:64738"/>
        <dbReference type="ChEBI" id="CHEBI:83690"/>
        <dbReference type="EC" id="2.3.1.257"/>
    </reaction>
</comment>
<evidence type="ECO:0000259" key="12">
    <source>
        <dbReference type="PROSITE" id="PS51186"/>
    </source>
</evidence>
<gene>
    <name evidence="13" type="primary">naa40</name>
    <name evidence="13" type="ORF">Anas_03485</name>
</gene>
<dbReference type="GO" id="GO:1990189">
    <property type="term" value="F:protein N-terminal-serine acetyltransferase activity"/>
    <property type="evidence" value="ECO:0007669"/>
    <property type="project" value="UniProtKB-EC"/>
</dbReference>
<dbReference type="InterPro" id="IPR000182">
    <property type="entry name" value="GNAT_dom"/>
</dbReference>
<dbReference type="InterPro" id="IPR016181">
    <property type="entry name" value="Acyl_CoA_acyltransferase"/>
</dbReference>
<evidence type="ECO:0000256" key="7">
    <source>
        <dbReference type="ARBA" id="ARBA00022679"/>
    </source>
</evidence>
<accession>A0A5N5T7H7</accession>
<keyword evidence="8" id="KW-0539">Nucleus</keyword>
<evidence type="ECO:0000313" key="14">
    <source>
        <dbReference type="Proteomes" id="UP000326759"/>
    </source>
</evidence>
<dbReference type="PANTHER" id="PTHR20531">
    <property type="entry name" value="N-ALPHA-ACETYLTRANSFERASE 40"/>
    <property type="match status" value="1"/>
</dbReference>
<evidence type="ECO:0000256" key="9">
    <source>
        <dbReference type="ARBA" id="ARBA00023315"/>
    </source>
</evidence>
<comment type="similarity">
    <text evidence="3">Belongs to the acetyltransferase family. NAA40 subfamily.</text>
</comment>